<keyword evidence="1" id="KW-0812">Transmembrane</keyword>
<evidence type="ECO:0000313" key="3">
    <source>
        <dbReference type="Proteomes" id="UP000196475"/>
    </source>
</evidence>
<protein>
    <submittedName>
        <fullName evidence="2">Uncharacterized protein</fullName>
    </submittedName>
</protein>
<feature type="transmembrane region" description="Helical" evidence="1">
    <location>
        <begin position="66"/>
        <end position="89"/>
    </location>
</feature>
<proteinExistence type="predicted"/>
<dbReference type="AlphaFoldDB" id="A0A1Y3PNX8"/>
<keyword evidence="1" id="KW-1133">Transmembrane helix</keyword>
<reference evidence="3" key="1">
    <citation type="submission" date="2016-06" db="EMBL/GenBank/DDBJ databases">
        <authorList>
            <person name="Nascimento L."/>
            <person name="Pereira R.V."/>
            <person name="Martins L.F."/>
            <person name="Quaggio R.B."/>
            <person name="Silva A.M."/>
            <person name="Setubal J.C."/>
        </authorList>
    </citation>
    <scope>NUCLEOTIDE SEQUENCE [LARGE SCALE GENOMIC DNA]</scope>
</reference>
<accession>A0A1Y3PNX8</accession>
<dbReference type="EMBL" id="LZRT01000053">
    <property type="protein sequence ID" value="OUM89040.1"/>
    <property type="molecule type" value="Genomic_DNA"/>
</dbReference>
<evidence type="ECO:0000313" key="2">
    <source>
        <dbReference type="EMBL" id="OUM89040.1"/>
    </source>
</evidence>
<evidence type="ECO:0000256" key="1">
    <source>
        <dbReference type="SAM" id="Phobius"/>
    </source>
</evidence>
<dbReference type="Proteomes" id="UP000196475">
    <property type="component" value="Unassembled WGS sequence"/>
</dbReference>
<gene>
    <name evidence="2" type="ORF">BAA01_13380</name>
</gene>
<feature type="transmembrane region" description="Helical" evidence="1">
    <location>
        <begin position="31"/>
        <end position="54"/>
    </location>
</feature>
<sequence length="90" mass="9738">MLYAGLIYGICLGAASLAFVLSRFSRNLITLILKLIPLFAALAFICIFGLNGMLRLNSFLYRMTRIPGIEPAVCGLLCAAGMAVASYFLK</sequence>
<name>A0A1Y3PNX8_9BACI</name>
<comment type="caution">
    <text evidence="2">The sequence shown here is derived from an EMBL/GenBank/DDBJ whole genome shotgun (WGS) entry which is preliminary data.</text>
</comment>
<feature type="transmembrane region" description="Helical" evidence="1">
    <location>
        <begin position="6"/>
        <end position="24"/>
    </location>
</feature>
<organism evidence="2 3">
    <name type="scientific">Bacillus thermozeamaize</name>
    <dbReference type="NCBI Taxonomy" id="230954"/>
    <lineage>
        <taxon>Bacteria</taxon>
        <taxon>Bacillati</taxon>
        <taxon>Bacillota</taxon>
        <taxon>Bacilli</taxon>
        <taxon>Bacillales</taxon>
        <taxon>Bacillaceae</taxon>
        <taxon>Bacillus</taxon>
    </lineage>
</organism>
<keyword evidence="1" id="KW-0472">Membrane</keyword>